<dbReference type="PANTHER" id="PTHR43004">
    <property type="entry name" value="TRK SYSTEM POTASSIUM UPTAKE PROTEIN"/>
    <property type="match status" value="1"/>
</dbReference>
<dbReference type="PRINTS" id="PR00420">
    <property type="entry name" value="RNGMNOXGNASE"/>
</dbReference>
<dbReference type="AlphaFoldDB" id="A0A9W7Q013"/>
<reference evidence="4 5" key="1">
    <citation type="submission" date="2018-08" db="EMBL/GenBank/DDBJ databases">
        <title>Bacillus phenotypic plasticity.</title>
        <authorList>
            <person name="Hurtado E."/>
        </authorList>
    </citation>
    <scope>NUCLEOTIDE SEQUENCE [LARGE SCALE GENOMIC DNA]</scope>
    <source>
        <strain evidence="4 5">111b</strain>
    </source>
</reference>
<dbReference type="Pfam" id="PF01494">
    <property type="entry name" value="FAD_binding_3"/>
    <property type="match status" value="1"/>
</dbReference>
<gene>
    <name evidence="4" type="ORF">DX932_29230</name>
</gene>
<keyword evidence="2" id="KW-0274">FAD</keyword>
<dbReference type="GO" id="GO:0016709">
    <property type="term" value="F:oxidoreductase activity, acting on paired donors, with incorporation or reduction of molecular oxygen, NAD(P)H as one donor, and incorporation of one atom of oxygen"/>
    <property type="evidence" value="ECO:0007669"/>
    <property type="project" value="UniProtKB-ARBA"/>
</dbReference>
<dbReference type="SUPFAM" id="SSF51905">
    <property type="entry name" value="FAD/NAD(P)-binding domain"/>
    <property type="match status" value="1"/>
</dbReference>
<dbReference type="Gene3D" id="3.30.9.10">
    <property type="entry name" value="D-Amino Acid Oxidase, subunit A, domain 2"/>
    <property type="match status" value="1"/>
</dbReference>
<evidence type="ECO:0000313" key="4">
    <source>
        <dbReference type="EMBL" id="KAA6452223.1"/>
    </source>
</evidence>
<dbReference type="InterPro" id="IPR002938">
    <property type="entry name" value="FAD-bd"/>
</dbReference>
<dbReference type="InterPro" id="IPR036188">
    <property type="entry name" value="FAD/NAD-bd_sf"/>
</dbReference>
<accession>A0A9W7Q013</accession>
<feature type="domain" description="FAD-binding" evidence="3">
    <location>
        <begin position="3"/>
        <end position="366"/>
    </location>
</feature>
<comment type="caution">
    <text evidence="4">The sequence shown here is derived from an EMBL/GenBank/DDBJ whole genome shotgun (WGS) entry which is preliminary data.</text>
</comment>
<name>A0A9W7Q013_BACCE</name>
<dbReference type="Gene3D" id="3.50.50.60">
    <property type="entry name" value="FAD/NAD(P)-binding domain"/>
    <property type="match status" value="1"/>
</dbReference>
<evidence type="ECO:0000259" key="3">
    <source>
        <dbReference type="Pfam" id="PF01494"/>
    </source>
</evidence>
<evidence type="ECO:0000256" key="1">
    <source>
        <dbReference type="ARBA" id="ARBA00022630"/>
    </source>
</evidence>
<evidence type="ECO:0000313" key="5">
    <source>
        <dbReference type="Proteomes" id="UP000323321"/>
    </source>
</evidence>
<organism evidence="4 5">
    <name type="scientific">Bacillus cereus</name>
    <dbReference type="NCBI Taxonomy" id="1396"/>
    <lineage>
        <taxon>Bacteria</taxon>
        <taxon>Bacillati</taxon>
        <taxon>Bacillota</taxon>
        <taxon>Bacilli</taxon>
        <taxon>Bacillales</taxon>
        <taxon>Bacillaceae</taxon>
        <taxon>Bacillus</taxon>
        <taxon>Bacillus cereus group</taxon>
    </lineage>
</organism>
<dbReference type="RefSeq" id="WP_150159183.1">
    <property type="nucleotide sequence ID" value="NZ_QSMZ01000043.1"/>
</dbReference>
<dbReference type="Proteomes" id="UP000323321">
    <property type="component" value="Unassembled WGS sequence"/>
</dbReference>
<keyword evidence="1" id="KW-0285">Flavoprotein</keyword>
<dbReference type="GO" id="GO:0071949">
    <property type="term" value="F:FAD binding"/>
    <property type="evidence" value="ECO:0007669"/>
    <property type="project" value="InterPro"/>
</dbReference>
<evidence type="ECO:0000256" key="2">
    <source>
        <dbReference type="ARBA" id="ARBA00022827"/>
    </source>
</evidence>
<dbReference type="EMBL" id="QSMZ01000043">
    <property type="protein sequence ID" value="KAA6452223.1"/>
    <property type="molecule type" value="Genomic_DNA"/>
</dbReference>
<dbReference type="Gene3D" id="3.40.30.120">
    <property type="match status" value="1"/>
</dbReference>
<dbReference type="InterPro" id="IPR050641">
    <property type="entry name" value="RIFMO-like"/>
</dbReference>
<proteinExistence type="predicted"/>
<protein>
    <submittedName>
        <fullName evidence="4">2,4-dichlorophenol 6-monooxygenase</fullName>
    </submittedName>
</protein>
<sequence length="587" mass="64597">MLETDVVIIGSGPAGSSAGLMLSSYGIKNTIITKHRWLANSPRAHYVSQRTMEVIRDLGISDEVIAKASPKEIMGDVVFCTSLTGDEIGRFPFGMNSPQRTTDYLKASPCEQYDLPQHLFEPILLSNAATRGSHIRFDTEYLSHLQDEKGVTVNVLDRLTGEIYQIRCKYLIGADGAASKVATDLGLPMAGEMGKRGSISIIFDADLTKHIAHRPGYLWWILQPGANIGGIGLGLLRMVRPWNEWQIVWGYDINQSAPELTTEEAISICRQLIGDSEIEIKIKSKSIWTVNEMYATQYSLGRVFCMGDAVHRHPPSNGLGSNTSIQDAYNLCWKLAFVLKGKAGSALLDTYSVERAPVGERIVKRANKSVREFKPIFEALNLDGQYSAEDMLTGIESLKGTNNSDAVTRAKLREAISLKAYEFAALGVETNIYYHSTAISGKGIQNTDSECDKDLYYFPSCIPGHKLPHGWLVRDGLKISTLDLVGGGQFTLFCWLQGEDWVNAARKLVADTGIEIEVVQIGPGLSVQDPYGDLARLWGSDEHGCILIRPDGYIAWTGNNTSLADDVLREHVQSVLSFGSVAKLEKI</sequence>
<dbReference type="PANTHER" id="PTHR43004:SF8">
    <property type="entry name" value="FAD-BINDING DOMAIN-CONTAINING PROTEIN-RELATED"/>
    <property type="match status" value="1"/>
</dbReference>
<dbReference type="Pfam" id="PF21274">
    <property type="entry name" value="Rng_hyd_C"/>
    <property type="match status" value="1"/>
</dbReference>